<keyword evidence="5" id="KW-0472">Membrane</keyword>
<dbReference type="InterPro" id="IPR036890">
    <property type="entry name" value="HATPase_C_sf"/>
</dbReference>
<dbReference type="GO" id="GO:0016301">
    <property type="term" value="F:kinase activity"/>
    <property type="evidence" value="ECO:0007669"/>
    <property type="project" value="UniProtKB-KW"/>
</dbReference>
<dbReference type="AlphaFoldDB" id="A0A2M9H6F3"/>
<keyword evidence="7" id="KW-0067">ATP-binding</keyword>
<dbReference type="OrthoDB" id="3534856at2"/>
<keyword evidence="5" id="KW-0812">Transmembrane</keyword>
<dbReference type="SUPFAM" id="SSF55874">
    <property type="entry name" value="ATPase domain of HSP90 chaperone/DNA topoisomerase II/histidine kinase"/>
    <property type="match status" value="1"/>
</dbReference>
<accession>A0A2M9H6F3</accession>
<dbReference type="Gene3D" id="3.30.565.10">
    <property type="entry name" value="Histidine kinase-like ATPase, C-terminal domain"/>
    <property type="match status" value="1"/>
</dbReference>
<dbReference type="RefSeq" id="WP_100511624.1">
    <property type="nucleotide sequence ID" value="NZ_PEBI01000005.1"/>
</dbReference>
<feature type="transmembrane region" description="Helical" evidence="5">
    <location>
        <begin position="122"/>
        <end position="147"/>
    </location>
</feature>
<evidence type="ECO:0000313" key="7">
    <source>
        <dbReference type="EMBL" id="PJM72394.1"/>
    </source>
</evidence>
<evidence type="ECO:0000256" key="2">
    <source>
        <dbReference type="ARBA" id="ARBA00022777"/>
    </source>
</evidence>
<evidence type="ECO:0000256" key="1">
    <source>
        <dbReference type="ARBA" id="ARBA00022679"/>
    </source>
</evidence>
<keyword evidence="5" id="KW-1133">Transmembrane helix</keyword>
<dbReference type="Gene3D" id="1.20.5.1930">
    <property type="match status" value="1"/>
</dbReference>
<feature type="transmembrane region" description="Helical" evidence="5">
    <location>
        <begin position="88"/>
        <end position="110"/>
    </location>
</feature>
<dbReference type="InterPro" id="IPR050482">
    <property type="entry name" value="Sensor_HK_TwoCompSys"/>
</dbReference>
<organism evidence="7 8">
    <name type="scientific">Bifidobacterium primatium</name>
    <dbReference type="NCBI Taxonomy" id="2045438"/>
    <lineage>
        <taxon>Bacteria</taxon>
        <taxon>Bacillati</taxon>
        <taxon>Actinomycetota</taxon>
        <taxon>Actinomycetes</taxon>
        <taxon>Bifidobacteriales</taxon>
        <taxon>Bifidobacteriaceae</taxon>
        <taxon>Bifidobacterium</taxon>
    </lineage>
</organism>
<feature type="domain" description="Histidine kinase/HSP90-like ATPase" evidence="6">
    <location>
        <begin position="334"/>
        <end position="420"/>
    </location>
</feature>
<gene>
    <name evidence="7" type="ORF">CS006_09660</name>
</gene>
<keyword evidence="7" id="KW-0547">Nucleotide-binding</keyword>
<dbReference type="InterPro" id="IPR003594">
    <property type="entry name" value="HATPase_dom"/>
</dbReference>
<keyword evidence="1" id="KW-0808">Transferase</keyword>
<dbReference type="GO" id="GO:0005524">
    <property type="term" value="F:ATP binding"/>
    <property type="evidence" value="ECO:0007669"/>
    <property type="project" value="UniProtKB-KW"/>
</dbReference>
<evidence type="ECO:0000256" key="5">
    <source>
        <dbReference type="SAM" id="Phobius"/>
    </source>
</evidence>
<protein>
    <submittedName>
        <fullName evidence="7">ATP-binding protein</fullName>
    </submittedName>
</protein>
<dbReference type="Proteomes" id="UP000229095">
    <property type="component" value="Unassembled WGS sequence"/>
</dbReference>
<evidence type="ECO:0000313" key="8">
    <source>
        <dbReference type="Proteomes" id="UP000229095"/>
    </source>
</evidence>
<dbReference type="CDD" id="cd16917">
    <property type="entry name" value="HATPase_UhpB-NarQ-NarX-like"/>
    <property type="match status" value="1"/>
</dbReference>
<dbReference type="PANTHER" id="PTHR24421:SF61">
    <property type="entry name" value="OXYGEN SENSOR HISTIDINE KINASE NREB"/>
    <property type="match status" value="1"/>
</dbReference>
<dbReference type="EMBL" id="PEBI01000005">
    <property type="protein sequence ID" value="PJM72394.1"/>
    <property type="molecule type" value="Genomic_DNA"/>
</dbReference>
<feature type="transmembrane region" description="Helical" evidence="5">
    <location>
        <begin position="153"/>
        <end position="175"/>
    </location>
</feature>
<sequence length="422" mass="44228">MNDNDLRSHDSNGSTSQRRAKGPDPASASYDSPLRRTTLSSLVDAASRMQESQRNVRPATVGAITALVGVLSVGLAVLGVVAGLPVRVVVGLALVFIGVTVGWTQMSFVMDDRLHPETHTSRLTIVVMVAGMAAAIIGVLVMFSTVIRLIPLFQGAVAGLVMIAALGVIVAPWWISLVSDLGMQRARTAREELRADIASRLHDSVLQTLALIQMQSGDSAKVAALARAQERELREWLYGDPEAAASSVGVGGVGNVAGSGGETMGRVSADALRRMRPPSGAPIVGIPVPGPSSSPEPFSRVVKRVAAGVEDAQEKPIDVVVVGECAYTPELESLLYAASEAMTNAAKHGAAPISVYMEVGGDRVQLFVRDHGEGFDAGRLPVGHLGVKESILGRMKRAGGTAEIVSRPGWGTEVRLAQPMQG</sequence>
<evidence type="ECO:0000259" key="6">
    <source>
        <dbReference type="Pfam" id="PF02518"/>
    </source>
</evidence>
<keyword evidence="3" id="KW-0902">Two-component regulatory system</keyword>
<evidence type="ECO:0000256" key="4">
    <source>
        <dbReference type="SAM" id="MobiDB-lite"/>
    </source>
</evidence>
<dbReference type="PANTHER" id="PTHR24421">
    <property type="entry name" value="NITRATE/NITRITE SENSOR PROTEIN NARX-RELATED"/>
    <property type="match status" value="1"/>
</dbReference>
<dbReference type="Pfam" id="PF02518">
    <property type="entry name" value="HATPase_c"/>
    <property type="match status" value="1"/>
</dbReference>
<keyword evidence="2" id="KW-0418">Kinase</keyword>
<comment type="caution">
    <text evidence="7">The sequence shown here is derived from an EMBL/GenBank/DDBJ whole genome shotgun (WGS) entry which is preliminary data.</text>
</comment>
<feature type="transmembrane region" description="Helical" evidence="5">
    <location>
        <begin position="59"/>
        <end position="82"/>
    </location>
</feature>
<proteinExistence type="predicted"/>
<feature type="compositionally biased region" description="Basic and acidic residues" evidence="4">
    <location>
        <begin position="1"/>
        <end position="10"/>
    </location>
</feature>
<dbReference type="GO" id="GO:0000160">
    <property type="term" value="P:phosphorelay signal transduction system"/>
    <property type="evidence" value="ECO:0007669"/>
    <property type="project" value="UniProtKB-KW"/>
</dbReference>
<feature type="region of interest" description="Disordered" evidence="4">
    <location>
        <begin position="1"/>
        <end position="32"/>
    </location>
</feature>
<evidence type="ECO:0000256" key="3">
    <source>
        <dbReference type="ARBA" id="ARBA00023012"/>
    </source>
</evidence>
<keyword evidence="8" id="KW-1185">Reference proteome</keyword>
<reference evidence="7 8" key="1">
    <citation type="submission" date="2017-10" db="EMBL/GenBank/DDBJ databases">
        <title>Draft genome sequences of strains TRE 1, TRE 9, TRE H and TRI 7, isolated from tamarins, belonging to four potential novel Bifidobacterium species.</title>
        <authorList>
            <person name="Mattarelli P."/>
            <person name="Modesto M."/>
            <person name="Puglisi E."/>
            <person name="Morelli L."/>
            <person name="Spezio C."/>
            <person name="Bonetti A."/>
            <person name="Sandri C."/>
        </authorList>
    </citation>
    <scope>NUCLEOTIDE SEQUENCE [LARGE SCALE GENOMIC DNA]</scope>
    <source>
        <strain evidence="8">TRE1</strain>
    </source>
</reference>
<name>A0A2M9H6F3_9BIFI</name>